<dbReference type="InterPro" id="IPR046336">
    <property type="entry name" value="Lon_prtase_N_sf"/>
</dbReference>
<dbReference type="InterPro" id="IPR015947">
    <property type="entry name" value="PUA-like_sf"/>
</dbReference>
<reference evidence="1" key="1">
    <citation type="submission" date="2022-04" db="EMBL/GenBank/DDBJ databases">
        <title>A functionally conserved STORR gene fusion in Papaver species that diverged 16.8 million years ago.</title>
        <authorList>
            <person name="Catania T."/>
        </authorList>
    </citation>
    <scope>NUCLEOTIDE SEQUENCE</scope>
    <source>
        <strain evidence="1">S-188037</strain>
    </source>
</reference>
<dbReference type="Proteomes" id="UP001202328">
    <property type="component" value="Unassembled WGS sequence"/>
</dbReference>
<dbReference type="EMBL" id="JAJJMB010010439">
    <property type="protein sequence ID" value="KAI3908879.1"/>
    <property type="molecule type" value="Genomic_DNA"/>
</dbReference>
<gene>
    <name evidence="1" type="ORF">MKW98_029429</name>
</gene>
<proteinExistence type="predicted"/>
<dbReference type="Gene3D" id="2.30.130.40">
    <property type="entry name" value="LON domain-like"/>
    <property type="match status" value="1"/>
</dbReference>
<protein>
    <submittedName>
        <fullName evidence="1">Uncharacterized protein</fullName>
    </submittedName>
</protein>
<accession>A0AAD4XFU0</accession>
<keyword evidence="2" id="KW-1185">Reference proteome</keyword>
<dbReference type="AlphaFoldDB" id="A0AAD4XFU0"/>
<comment type="caution">
    <text evidence="1">The sequence shown here is derived from an EMBL/GenBank/DDBJ whole genome shotgun (WGS) entry which is preliminary data.</text>
</comment>
<sequence>MESINNQRILENERLQMEMIRQLDMEELEIEEVEDYSHFSDGDELIVLCMLCDTDGGAGDIGGFTYDLSLASMHTYLGEVEDTQHRVSFLDGGAILNVPMFYLEGVVLFPEANLPLRVIQPRFKAVVEKALNQVEASHKIGVIHVHRHPDDYMLCEGWVNSRDSAISAIGGWFSECGYSWTTMISYTTYLDRWKELLVQRSRSSKKICH</sequence>
<evidence type="ECO:0000313" key="2">
    <source>
        <dbReference type="Proteomes" id="UP001202328"/>
    </source>
</evidence>
<evidence type="ECO:0000313" key="1">
    <source>
        <dbReference type="EMBL" id="KAI3908879.1"/>
    </source>
</evidence>
<dbReference type="SUPFAM" id="SSF88697">
    <property type="entry name" value="PUA domain-like"/>
    <property type="match status" value="1"/>
</dbReference>
<name>A0AAD4XFU0_9MAGN</name>
<organism evidence="1 2">
    <name type="scientific">Papaver atlanticum</name>
    <dbReference type="NCBI Taxonomy" id="357466"/>
    <lineage>
        <taxon>Eukaryota</taxon>
        <taxon>Viridiplantae</taxon>
        <taxon>Streptophyta</taxon>
        <taxon>Embryophyta</taxon>
        <taxon>Tracheophyta</taxon>
        <taxon>Spermatophyta</taxon>
        <taxon>Magnoliopsida</taxon>
        <taxon>Ranunculales</taxon>
        <taxon>Papaveraceae</taxon>
        <taxon>Papaveroideae</taxon>
        <taxon>Papaver</taxon>
    </lineage>
</organism>